<comment type="caution">
    <text evidence="3">The sequence shown here is derived from an EMBL/GenBank/DDBJ whole genome shotgun (WGS) entry which is preliminary data.</text>
</comment>
<feature type="transmembrane region" description="Helical" evidence="1">
    <location>
        <begin position="23"/>
        <end position="44"/>
    </location>
</feature>
<name>A0ABP9L8K0_9RHOB</name>
<sequence length="178" mass="20109">MPAMRSRLITFFRDETATATMEFVIIFPVIMMVFVASFETSMIMTRQVMMERTLDQAVRVLRLAKGLTVTSDEIRDTICDNTSFLPDCNALLMIDLQPIDDTTYEMPEDNDLCVHRSDATVTPDNEFIVGIDHEIMLIRACMIVDRILPFSGYGLNLTRDDSGGLHMIAASVFVNEPD</sequence>
<accession>A0ABP9L8K0</accession>
<dbReference type="Proteomes" id="UP001499910">
    <property type="component" value="Unassembled WGS sequence"/>
</dbReference>
<dbReference type="InterPro" id="IPR012495">
    <property type="entry name" value="TadE-like_dom"/>
</dbReference>
<keyword evidence="4" id="KW-1185">Reference proteome</keyword>
<evidence type="ECO:0000313" key="4">
    <source>
        <dbReference type="Proteomes" id="UP001499910"/>
    </source>
</evidence>
<reference evidence="4" key="1">
    <citation type="journal article" date="2019" name="Int. J. Syst. Evol. Microbiol.">
        <title>The Global Catalogue of Microorganisms (GCM) 10K type strain sequencing project: providing services to taxonomists for standard genome sequencing and annotation.</title>
        <authorList>
            <consortium name="The Broad Institute Genomics Platform"/>
            <consortium name="The Broad Institute Genome Sequencing Center for Infectious Disease"/>
            <person name="Wu L."/>
            <person name="Ma J."/>
        </authorList>
    </citation>
    <scope>NUCLEOTIDE SEQUENCE [LARGE SCALE GENOMIC DNA]</scope>
    <source>
        <strain evidence="4">JCM 18015</strain>
    </source>
</reference>
<keyword evidence="1" id="KW-0472">Membrane</keyword>
<evidence type="ECO:0000313" key="3">
    <source>
        <dbReference type="EMBL" id="GAA5072691.1"/>
    </source>
</evidence>
<feature type="domain" description="TadE-like" evidence="2">
    <location>
        <begin position="18"/>
        <end position="59"/>
    </location>
</feature>
<evidence type="ECO:0000259" key="2">
    <source>
        <dbReference type="Pfam" id="PF07811"/>
    </source>
</evidence>
<protein>
    <recommendedName>
        <fullName evidence="2">TadE-like domain-containing protein</fullName>
    </recommendedName>
</protein>
<keyword evidence="1" id="KW-1133">Transmembrane helix</keyword>
<dbReference type="Pfam" id="PF07811">
    <property type="entry name" value="TadE"/>
    <property type="match status" value="1"/>
</dbReference>
<evidence type="ECO:0000256" key="1">
    <source>
        <dbReference type="SAM" id="Phobius"/>
    </source>
</evidence>
<gene>
    <name evidence="3" type="ORF">GCM10023209_17730</name>
</gene>
<keyword evidence="1" id="KW-0812">Transmembrane</keyword>
<dbReference type="EMBL" id="BAABHW010000002">
    <property type="protein sequence ID" value="GAA5072691.1"/>
    <property type="molecule type" value="Genomic_DNA"/>
</dbReference>
<organism evidence="3 4">
    <name type="scientific">[Roseibacterium] beibuensis</name>
    <dbReference type="NCBI Taxonomy" id="1193142"/>
    <lineage>
        <taxon>Bacteria</taxon>
        <taxon>Pseudomonadati</taxon>
        <taxon>Pseudomonadota</taxon>
        <taxon>Alphaproteobacteria</taxon>
        <taxon>Rhodobacterales</taxon>
        <taxon>Roseobacteraceae</taxon>
        <taxon>Roseicyclus</taxon>
    </lineage>
</organism>
<proteinExistence type="predicted"/>